<gene>
    <name evidence="2" type="ORF">B0J11DRAFT_565403</name>
</gene>
<comment type="caution">
    <text evidence="2">The sequence shown here is derived from an EMBL/GenBank/DDBJ whole genome shotgun (WGS) entry which is preliminary data.</text>
</comment>
<organism evidence="2 3">
    <name type="scientific">Dendryphion nanum</name>
    <dbReference type="NCBI Taxonomy" id="256645"/>
    <lineage>
        <taxon>Eukaryota</taxon>
        <taxon>Fungi</taxon>
        <taxon>Dikarya</taxon>
        <taxon>Ascomycota</taxon>
        <taxon>Pezizomycotina</taxon>
        <taxon>Dothideomycetes</taxon>
        <taxon>Pleosporomycetidae</taxon>
        <taxon>Pleosporales</taxon>
        <taxon>Torulaceae</taxon>
        <taxon>Dendryphion</taxon>
    </lineage>
</organism>
<accession>A0A9P9EE49</accession>
<dbReference type="AlphaFoldDB" id="A0A9P9EE49"/>
<proteinExistence type="predicted"/>
<dbReference type="SUPFAM" id="SSF56300">
    <property type="entry name" value="Metallo-dependent phosphatases"/>
    <property type="match status" value="1"/>
</dbReference>
<keyword evidence="3" id="KW-1185">Reference proteome</keyword>
<protein>
    <submittedName>
        <fullName evidence="2">Metallo-dependent phosphatase-like protein</fullName>
    </submittedName>
</protein>
<dbReference type="OrthoDB" id="783096at2759"/>
<dbReference type="CDD" id="cd07383">
    <property type="entry name" value="MPP_Dcr2"/>
    <property type="match status" value="1"/>
</dbReference>
<evidence type="ECO:0000313" key="3">
    <source>
        <dbReference type="Proteomes" id="UP000700596"/>
    </source>
</evidence>
<dbReference type="EMBL" id="JAGMWT010000002">
    <property type="protein sequence ID" value="KAH7136195.1"/>
    <property type="molecule type" value="Genomic_DNA"/>
</dbReference>
<dbReference type="PANTHER" id="PTHR32440:SF0">
    <property type="entry name" value="PHOSPHATASE DCR2-RELATED"/>
    <property type="match status" value="1"/>
</dbReference>
<feature type="domain" description="Calcineurin-like phosphoesterase" evidence="1">
    <location>
        <begin position="181"/>
        <end position="435"/>
    </location>
</feature>
<dbReference type="Pfam" id="PF00149">
    <property type="entry name" value="Metallophos"/>
    <property type="match status" value="1"/>
</dbReference>
<dbReference type="InterPro" id="IPR004843">
    <property type="entry name" value="Calcineurin-like_PHP"/>
</dbReference>
<sequence length="517" mass="57879">MVHPFEPLGASPPTPQNTDVPHLIVTDLTICSSSPIPCERPHIWRRIEKDLYLWTLEQSAWLYIALANEEELTARDLLVIDVKISKSRPNPSPGHSWESRPCGIWVLRSNFSGDTRHAVTELDVLFGIDAVDPRPKWALMESSLQLNPQPKIPVTMTVHYGRDNPVGNDQPALRVGKDGKFKIVQISDMHMVTGVGVCKDALDAYRKNMPQSEADPLTVNFVGKILDVEKPDLVIFTGDLLHHDIPDSLTALLKAVAPVIKRKIPFAAVFGNHDTEGEHALSRMAQMSILQNLPGSLCKSGPEQIDGIGNFYLHVLAPEPSQLPLSTLYLLDSHGQIQSQTNKPDYDTIKESQIEWLRETTQAQRSDRPKHVKDHNFYLPLLFQHIPLPEFRDLRLIICSGHRREPTECPSINSGLYNVLVEEGILVVSCGHDHTNDFCALLPQPQLGPWLCHAGACGFGGYCSYNEERFHRRTRIFLLNPSTGCLETWLRVEYTEGMVDKTLLVENGAVACDLGPF</sequence>
<name>A0A9P9EE49_9PLEO</name>
<reference evidence="2" key="1">
    <citation type="journal article" date="2021" name="Nat. Commun.">
        <title>Genetic determinants of endophytism in the Arabidopsis root mycobiome.</title>
        <authorList>
            <person name="Mesny F."/>
            <person name="Miyauchi S."/>
            <person name="Thiergart T."/>
            <person name="Pickel B."/>
            <person name="Atanasova L."/>
            <person name="Karlsson M."/>
            <person name="Huettel B."/>
            <person name="Barry K.W."/>
            <person name="Haridas S."/>
            <person name="Chen C."/>
            <person name="Bauer D."/>
            <person name="Andreopoulos W."/>
            <person name="Pangilinan J."/>
            <person name="LaButti K."/>
            <person name="Riley R."/>
            <person name="Lipzen A."/>
            <person name="Clum A."/>
            <person name="Drula E."/>
            <person name="Henrissat B."/>
            <person name="Kohler A."/>
            <person name="Grigoriev I.V."/>
            <person name="Martin F.M."/>
            <person name="Hacquard S."/>
        </authorList>
    </citation>
    <scope>NUCLEOTIDE SEQUENCE</scope>
    <source>
        <strain evidence="2">MPI-CAGE-CH-0243</strain>
    </source>
</reference>
<evidence type="ECO:0000259" key="1">
    <source>
        <dbReference type="Pfam" id="PF00149"/>
    </source>
</evidence>
<dbReference type="PANTHER" id="PTHR32440">
    <property type="entry name" value="PHOSPHATASE DCR2-RELATED-RELATED"/>
    <property type="match status" value="1"/>
</dbReference>
<evidence type="ECO:0000313" key="2">
    <source>
        <dbReference type="EMBL" id="KAH7136195.1"/>
    </source>
</evidence>
<dbReference type="InterPro" id="IPR029052">
    <property type="entry name" value="Metallo-depent_PP-like"/>
</dbReference>
<dbReference type="GO" id="GO:0004721">
    <property type="term" value="F:phosphoprotein phosphatase activity"/>
    <property type="evidence" value="ECO:0007669"/>
    <property type="project" value="TreeGrafter"/>
</dbReference>
<dbReference type="GO" id="GO:0005737">
    <property type="term" value="C:cytoplasm"/>
    <property type="evidence" value="ECO:0007669"/>
    <property type="project" value="TreeGrafter"/>
</dbReference>
<dbReference type="Proteomes" id="UP000700596">
    <property type="component" value="Unassembled WGS sequence"/>
</dbReference>
<dbReference type="Gene3D" id="3.60.21.10">
    <property type="match status" value="1"/>
</dbReference>